<reference evidence="2 4" key="3">
    <citation type="journal article" date="2021" name="AMB Express">
        <title>Isolation and characterisation of Methylocystis spp. for poly-3-hydroxybutyrate production using waste methane feedstocks.</title>
        <authorList>
            <person name="Rumah B.L."/>
            <person name="Stead C.E."/>
            <person name="Claxton Stevens B.H."/>
            <person name="Minton N.P."/>
            <person name="Grosse-Honebrink A."/>
            <person name="Zhang Y."/>
        </authorList>
    </citation>
    <scope>NUCLEOTIDE SEQUENCE [LARGE SCALE GENOMIC DNA]</scope>
    <source>
        <strain evidence="2 4">BRCS1</strain>
    </source>
</reference>
<reference evidence="1 3" key="1">
    <citation type="submission" date="2018-11" db="EMBL/GenBank/DDBJ databases">
        <title>Genome squencing of methanotrophic bacteria isolated from alkaline groundwater in Korea.</title>
        <authorList>
            <person name="Nguyen L.N."/>
        </authorList>
    </citation>
    <scope>NUCLEOTIDE SEQUENCE [LARGE SCALE GENOMIC DNA]</scope>
    <source>
        <strain evidence="1 3">GW6</strain>
    </source>
</reference>
<accession>A0A3G8M3I9</accession>
<proteinExistence type="predicted"/>
<keyword evidence="4" id="KW-1185">Reference proteome</keyword>
<dbReference type="Proteomes" id="UP000424673">
    <property type="component" value="Chromosome"/>
</dbReference>
<dbReference type="AlphaFoldDB" id="A0A3G8M3I9"/>
<dbReference type="RefSeq" id="WP_018407613.1">
    <property type="nucleotide sequence ID" value="NZ_CP034086.1"/>
</dbReference>
<protein>
    <submittedName>
        <fullName evidence="1">Uncharacterized protein</fullName>
    </submittedName>
</protein>
<reference evidence="4" key="2">
    <citation type="submission" date="2019-09" db="EMBL/GenBank/DDBJ databases">
        <title>Isolation and complete genome sequencing of Methylocystis species.</title>
        <authorList>
            <person name="Rumah B.L."/>
            <person name="Stead C.E."/>
            <person name="Stevens B.C."/>
            <person name="Minton N.P."/>
            <person name="Grosse-Honebrink A."/>
            <person name="Zhang Y."/>
        </authorList>
    </citation>
    <scope>NUCLEOTIDE SEQUENCE [LARGE SCALE GENOMIC DNA]</scope>
    <source>
        <strain evidence="4">BRCS1</strain>
    </source>
</reference>
<evidence type="ECO:0000313" key="3">
    <source>
        <dbReference type="Proteomes" id="UP000273982"/>
    </source>
</evidence>
<dbReference type="EMBL" id="CP034086">
    <property type="protein sequence ID" value="AZG75875.1"/>
    <property type="molecule type" value="Genomic_DNA"/>
</dbReference>
<name>A0A3G8M3I9_9HYPH</name>
<evidence type="ECO:0000313" key="4">
    <source>
        <dbReference type="Proteomes" id="UP000424673"/>
    </source>
</evidence>
<sequence>MLNALIADAQARLDQARRELKSAVLDFDVSDDRLLELRASARRVYDELSALDRKKLKRGFLGFLKVW</sequence>
<dbReference type="EMBL" id="CP044328">
    <property type="protein sequence ID" value="QGM93160.1"/>
    <property type="molecule type" value="Genomic_DNA"/>
</dbReference>
<organism evidence="1 3">
    <name type="scientific">Methylocystis rosea</name>
    <dbReference type="NCBI Taxonomy" id="173366"/>
    <lineage>
        <taxon>Bacteria</taxon>
        <taxon>Pseudomonadati</taxon>
        <taxon>Pseudomonadota</taxon>
        <taxon>Alphaproteobacteria</taxon>
        <taxon>Hyphomicrobiales</taxon>
        <taxon>Methylocystaceae</taxon>
        <taxon>Methylocystis</taxon>
    </lineage>
</organism>
<dbReference type="Proteomes" id="UP000273982">
    <property type="component" value="Chromosome"/>
</dbReference>
<evidence type="ECO:0000313" key="2">
    <source>
        <dbReference type="EMBL" id="QGM93160.1"/>
    </source>
</evidence>
<dbReference type="KEGG" id="mros:EHO51_03495"/>
<evidence type="ECO:0000313" key="1">
    <source>
        <dbReference type="EMBL" id="AZG75875.1"/>
    </source>
</evidence>
<gene>
    <name evidence="1" type="ORF">EHO51_03495</name>
    <name evidence="2" type="ORF">F7D13_03525</name>
</gene>